<dbReference type="OrthoDB" id="5397183at2759"/>
<name>A0A9P8RKE3_9PEZI</name>
<evidence type="ECO:0000256" key="1">
    <source>
        <dbReference type="SAM" id="MobiDB-lite"/>
    </source>
</evidence>
<sequence>MQGQQHDSSEAAVQEASHFSNVSSSSRPINPEGPLGVLTSRNSFSQGNLENRYCNSDTKYEEKEFPVLKARHRPLTLKRKSSSEDGRVRAKRRMPEVSMSPSSPFDTLKVTKLSVSKYDIAKKDVTNHYVAQATMGSPLKQSRHLLQATIMDHLIPCQTYDEMDNTSMYAPGSLYDAGRITKVPNIQTHDNVLRVMHADDPAGIDLDGNDNLGRPALGSLTGLSYNAVSLIYDSDDYGFYEEPTNDMVRIADEVLIVSQDGIPPSSIADRRDHDSRSAEEYDPNLHCSSQEASSSELHASCHTRSTNQPKAAPEDLLDNDVDWDAVYLLTKSMAKDPSLVGSGEITAPQFLSAFPHTAIYCYQHHQDVMFELYARVTYSSRESLARKQHFQFADLFKDQQPYLSGVFTQWRVGSLADRQSHIFVNGHMPKLSWCMCRLRRDQKASTGWLIEILRIRETTWEQTKYAKEILGETENEIENLREPR</sequence>
<reference evidence="2" key="1">
    <citation type="journal article" date="2021" name="Nat. Commun.">
        <title>Genetic determinants of endophytism in the Arabidopsis root mycobiome.</title>
        <authorList>
            <person name="Mesny F."/>
            <person name="Miyauchi S."/>
            <person name="Thiergart T."/>
            <person name="Pickel B."/>
            <person name="Atanasova L."/>
            <person name="Karlsson M."/>
            <person name="Huettel B."/>
            <person name="Barry K.W."/>
            <person name="Haridas S."/>
            <person name="Chen C."/>
            <person name="Bauer D."/>
            <person name="Andreopoulos W."/>
            <person name="Pangilinan J."/>
            <person name="LaButti K."/>
            <person name="Riley R."/>
            <person name="Lipzen A."/>
            <person name="Clum A."/>
            <person name="Drula E."/>
            <person name="Henrissat B."/>
            <person name="Kohler A."/>
            <person name="Grigoriev I.V."/>
            <person name="Martin F.M."/>
            <person name="Hacquard S."/>
        </authorList>
    </citation>
    <scope>NUCLEOTIDE SEQUENCE</scope>
    <source>
        <strain evidence="2">MPI-SDFR-AT-0073</strain>
    </source>
</reference>
<proteinExistence type="predicted"/>
<dbReference type="Proteomes" id="UP000758603">
    <property type="component" value="Unassembled WGS sequence"/>
</dbReference>
<comment type="caution">
    <text evidence="2">The sequence shown here is derived from an EMBL/GenBank/DDBJ whole genome shotgun (WGS) entry which is preliminary data.</text>
</comment>
<evidence type="ECO:0000313" key="3">
    <source>
        <dbReference type="Proteomes" id="UP000758603"/>
    </source>
</evidence>
<organism evidence="2 3">
    <name type="scientific">Truncatella angustata</name>
    <dbReference type="NCBI Taxonomy" id="152316"/>
    <lineage>
        <taxon>Eukaryota</taxon>
        <taxon>Fungi</taxon>
        <taxon>Dikarya</taxon>
        <taxon>Ascomycota</taxon>
        <taxon>Pezizomycotina</taxon>
        <taxon>Sordariomycetes</taxon>
        <taxon>Xylariomycetidae</taxon>
        <taxon>Amphisphaeriales</taxon>
        <taxon>Sporocadaceae</taxon>
        <taxon>Truncatella</taxon>
    </lineage>
</organism>
<feature type="compositionally biased region" description="Basic and acidic residues" evidence="1">
    <location>
        <begin position="268"/>
        <end position="279"/>
    </location>
</feature>
<evidence type="ECO:0000313" key="2">
    <source>
        <dbReference type="EMBL" id="KAH6647681.1"/>
    </source>
</evidence>
<gene>
    <name evidence="2" type="ORF">BKA67DRAFT_539530</name>
</gene>
<dbReference type="AlphaFoldDB" id="A0A9P8RKE3"/>
<accession>A0A9P8RKE3</accession>
<feature type="region of interest" description="Disordered" evidence="1">
    <location>
        <begin position="71"/>
        <end position="104"/>
    </location>
</feature>
<feature type="region of interest" description="Disordered" evidence="1">
    <location>
        <begin position="1"/>
        <end position="52"/>
    </location>
</feature>
<feature type="compositionally biased region" description="Basic residues" evidence="1">
    <location>
        <begin position="71"/>
        <end position="80"/>
    </location>
</feature>
<keyword evidence="3" id="KW-1185">Reference proteome</keyword>
<dbReference type="EMBL" id="JAGPXC010000008">
    <property type="protein sequence ID" value="KAH6647681.1"/>
    <property type="molecule type" value="Genomic_DNA"/>
</dbReference>
<dbReference type="GeneID" id="70129545"/>
<feature type="compositionally biased region" description="Polar residues" evidence="1">
    <location>
        <begin position="17"/>
        <end position="28"/>
    </location>
</feature>
<feature type="region of interest" description="Disordered" evidence="1">
    <location>
        <begin position="261"/>
        <end position="315"/>
    </location>
</feature>
<feature type="compositionally biased region" description="Polar residues" evidence="1">
    <location>
        <begin position="286"/>
        <end position="309"/>
    </location>
</feature>
<dbReference type="RefSeq" id="XP_045954193.1">
    <property type="nucleotide sequence ID" value="XM_046100653.1"/>
</dbReference>
<protein>
    <submittedName>
        <fullName evidence="2">Uncharacterized protein</fullName>
    </submittedName>
</protein>
<feature type="compositionally biased region" description="Polar residues" evidence="1">
    <location>
        <begin position="39"/>
        <end position="52"/>
    </location>
</feature>